<feature type="compositionally biased region" description="Basic and acidic residues" evidence="2">
    <location>
        <begin position="220"/>
        <end position="231"/>
    </location>
</feature>
<keyword evidence="5" id="KW-1185">Reference proteome</keyword>
<evidence type="ECO:0000259" key="3">
    <source>
        <dbReference type="Pfam" id="PF05048"/>
    </source>
</evidence>
<dbReference type="SUPFAM" id="SSF160387">
    <property type="entry name" value="NosL/MerB-like"/>
    <property type="match status" value="1"/>
</dbReference>
<dbReference type="EMBL" id="JBHSKY010000011">
    <property type="protein sequence ID" value="MFC5279485.1"/>
    <property type="molecule type" value="Genomic_DNA"/>
</dbReference>
<dbReference type="InterPro" id="IPR011050">
    <property type="entry name" value="Pectin_lyase_fold/virulence"/>
</dbReference>
<dbReference type="Proteomes" id="UP001596118">
    <property type="component" value="Unassembled WGS sequence"/>
</dbReference>
<feature type="compositionally biased region" description="Basic and acidic residues" evidence="2">
    <location>
        <begin position="728"/>
        <end position="742"/>
    </location>
</feature>
<proteinExistence type="predicted"/>
<name>A0ABD5R3B8_9EURY</name>
<evidence type="ECO:0000256" key="2">
    <source>
        <dbReference type="SAM" id="MobiDB-lite"/>
    </source>
</evidence>
<feature type="compositionally biased region" description="Low complexity" evidence="2">
    <location>
        <begin position="683"/>
        <end position="705"/>
    </location>
</feature>
<reference evidence="4 5" key="1">
    <citation type="journal article" date="2019" name="Int. J. Syst. Evol. Microbiol.">
        <title>The Global Catalogue of Microorganisms (GCM) 10K type strain sequencing project: providing services to taxonomists for standard genome sequencing and annotation.</title>
        <authorList>
            <consortium name="The Broad Institute Genomics Platform"/>
            <consortium name="The Broad Institute Genome Sequencing Center for Infectious Disease"/>
            <person name="Wu L."/>
            <person name="Ma J."/>
        </authorList>
    </citation>
    <scope>NUCLEOTIDE SEQUENCE [LARGE SCALE GENOMIC DNA]</scope>
    <source>
        <strain evidence="4 5">CGMCC 1.12124</strain>
    </source>
</reference>
<protein>
    <submittedName>
        <fullName evidence="4">NosD domain-containing protein</fullName>
    </submittedName>
</protein>
<dbReference type="PANTHER" id="PTHR22990">
    <property type="entry name" value="F-BOX ONLY PROTEIN"/>
    <property type="match status" value="1"/>
</dbReference>
<dbReference type="Pfam" id="PF05048">
    <property type="entry name" value="NosD"/>
    <property type="match status" value="1"/>
</dbReference>
<feature type="compositionally biased region" description="Basic and acidic residues" evidence="2">
    <location>
        <begin position="707"/>
        <end position="719"/>
    </location>
</feature>
<feature type="compositionally biased region" description="Acidic residues" evidence="2">
    <location>
        <begin position="232"/>
        <end position="249"/>
    </location>
</feature>
<dbReference type="InterPro" id="IPR006626">
    <property type="entry name" value="PbH1"/>
</dbReference>
<comment type="caution">
    <text evidence="4">The sequence shown here is derived from an EMBL/GenBank/DDBJ whole genome shotgun (WGS) entry which is preliminary data.</text>
</comment>
<dbReference type="SMART" id="SM00710">
    <property type="entry name" value="PbH1"/>
    <property type="match status" value="6"/>
</dbReference>
<feature type="region of interest" description="Disordered" evidence="2">
    <location>
        <begin position="633"/>
        <end position="751"/>
    </location>
</feature>
<dbReference type="Gene3D" id="2.160.20.10">
    <property type="entry name" value="Single-stranded right-handed beta-helix, Pectin lyase-like"/>
    <property type="match status" value="1"/>
</dbReference>
<dbReference type="SUPFAM" id="SSF51126">
    <property type="entry name" value="Pectin lyase-like"/>
    <property type="match status" value="1"/>
</dbReference>
<organism evidence="4 5">
    <name type="scientific">Halorubrum rubrum</name>
    <dbReference type="NCBI Taxonomy" id="1126240"/>
    <lineage>
        <taxon>Archaea</taxon>
        <taxon>Methanobacteriati</taxon>
        <taxon>Methanobacteriota</taxon>
        <taxon>Stenosarchaea group</taxon>
        <taxon>Halobacteria</taxon>
        <taxon>Halobacteriales</taxon>
        <taxon>Haloferacaceae</taxon>
        <taxon>Halorubrum</taxon>
    </lineage>
</organism>
<feature type="region of interest" description="Disordered" evidence="2">
    <location>
        <begin position="199"/>
        <end position="249"/>
    </location>
</feature>
<accession>A0ABD5R3B8</accession>
<evidence type="ECO:0000313" key="4">
    <source>
        <dbReference type="EMBL" id="MFC5279485.1"/>
    </source>
</evidence>
<evidence type="ECO:0000256" key="1">
    <source>
        <dbReference type="ARBA" id="ARBA00022737"/>
    </source>
</evidence>
<dbReference type="Gene3D" id="3.30.70.2050">
    <property type="match status" value="1"/>
</dbReference>
<dbReference type="PANTHER" id="PTHR22990:SF15">
    <property type="entry name" value="F-BOX ONLY PROTEIN 10"/>
    <property type="match status" value="1"/>
</dbReference>
<dbReference type="InterPro" id="IPR012334">
    <property type="entry name" value="Pectin_lyas_fold"/>
</dbReference>
<dbReference type="InterPro" id="IPR008719">
    <property type="entry name" value="N2O_reductase_NosL"/>
</dbReference>
<dbReference type="Pfam" id="PF05573">
    <property type="entry name" value="NosL"/>
    <property type="match status" value="1"/>
</dbReference>
<evidence type="ECO:0000313" key="5">
    <source>
        <dbReference type="Proteomes" id="UP001596118"/>
    </source>
</evidence>
<feature type="compositionally biased region" description="Basic and acidic residues" evidence="2">
    <location>
        <begin position="649"/>
        <end position="669"/>
    </location>
</feature>
<dbReference type="InterPro" id="IPR051550">
    <property type="entry name" value="SCF-Subunits/Alg-Epimerases"/>
</dbReference>
<dbReference type="RefSeq" id="WP_256412872.1">
    <property type="nucleotide sequence ID" value="NZ_JANHDM010000014.1"/>
</dbReference>
<dbReference type="InterPro" id="IPR007742">
    <property type="entry name" value="NosD_dom"/>
</dbReference>
<gene>
    <name evidence="4" type="ORF">ACFPM1_12060</name>
</gene>
<dbReference type="AlphaFoldDB" id="A0ABD5R3B8"/>
<feature type="domain" description="Periplasmic copper-binding protein NosD beta helix" evidence="3">
    <location>
        <begin position="414"/>
        <end position="581"/>
    </location>
</feature>
<sequence>MALFDPYGDRFGRLLVAVAVLAVLAGVATAGAYAADPSTATPDPVAYDDTVELGISSETDELMAGSARVPGVQVFYSQLQYVVGYNGVESFAATLDDGRTERQFGYPLVVYVETFDGGAPGVTDDGLFEAERSTDWVAADEAAYVVGSAARSPAGETVVPFADRANAERFAAEHGGSVLDWGAVRDRSFSVDSAATVRSMAPARWSEADERVADATAKGRSGDESVGRDTDGDGDDGDERSGGEADEIVVSEDAPTIDAAVAAAPPNGTVVVPAGTYEETVTVNESVTIAGDGARVRGDGNGSVIAVRAPNVTLSGLSIDGVGNRTRDPEAAREAAEEGETWDTNIQLGYGHGDAGVLAVDAPGLLVDDVAVETNASGVLLREGSDAVIRDLRVDGSDDWRDGFMGVTGIESRVTVTDSRFDGGRDGVYLHRADGSVIRNSTFVGNRYGTHLMYTGDALIADNAFRNAEFGGITVMTRPSGNAIVGNDVRDSGAGIQASGTRSYVGYNTLADNGLGFSTSSRGSLYERNVAVENEVGAHATTVVPSSRVVANDFVGNDRHAEAGPGALRIWADGDRGNYWEGANVGLHDPGERAYRPTAPVDAALHRETAAAAVRESPAAALLDRLYGTVPGARSGSIVDPSPASEPYAPERVDAAESDSEPIHPDWRRALGGADPRTEATAEDSTTAEDPTTASTGDTTTSIDTMNARKRDATDETASRETGSQETGSRETGSREPTEGSRRSAGAEARR</sequence>
<keyword evidence="1" id="KW-0677">Repeat</keyword>